<proteinExistence type="predicted"/>
<reference evidence="1" key="1">
    <citation type="submission" date="2021-06" db="EMBL/GenBank/DDBJ databases">
        <authorList>
            <person name="Kallberg Y."/>
            <person name="Tangrot J."/>
            <person name="Rosling A."/>
        </authorList>
    </citation>
    <scope>NUCLEOTIDE SEQUENCE</scope>
    <source>
        <strain evidence="1">MA453B</strain>
    </source>
</reference>
<name>A0A9N9PHY8_9GLOM</name>
<feature type="non-terminal residue" evidence="1">
    <location>
        <position position="1"/>
    </location>
</feature>
<evidence type="ECO:0000313" key="1">
    <source>
        <dbReference type="EMBL" id="CAG8822030.1"/>
    </source>
</evidence>
<evidence type="ECO:0000313" key="2">
    <source>
        <dbReference type="Proteomes" id="UP000789405"/>
    </source>
</evidence>
<protein>
    <submittedName>
        <fullName evidence="1">23007_t:CDS:1</fullName>
    </submittedName>
</protein>
<organism evidence="1 2">
    <name type="scientific">Dentiscutata erythropus</name>
    <dbReference type="NCBI Taxonomy" id="1348616"/>
    <lineage>
        <taxon>Eukaryota</taxon>
        <taxon>Fungi</taxon>
        <taxon>Fungi incertae sedis</taxon>
        <taxon>Mucoromycota</taxon>
        <taxon>Glomeromycotina</taxon>
        <taxon>Glomeromycetes</taxon>
        <taxon>Diversisporales</taxon>
        <taxon>Gigasporaceae</taxon>
        <taxon>Dentiscutata</taxon>
    </lineage>
</organism>
<comment type="caution">
    <text evidence="1">The sequence shown here is derived from an EMBL/GenBank/DDBJ whole genome shotgun (WGS) entry which is preliminary data.</text>
</comment>
<dbReference type="OrthoDB" id="2437815at2759"/>
<accession>A0A9N9PHY8</accession>
<dbReference type="AlphaFoldDB" id="A0A9N9PHY8"/>
<dbReference type="Proteomes" id="UP000789405">
    <property type="component" value="Unassembled WGS sequence"/>
</dbReference>
<feature type="non-terminal residue" evidence="1">
    <location>
        <position position="113"/>
    </location>
</feature>
<dbReference type="EMBL" id="CAJVPY010061533">
    <property type="protein sequence ID" value="CAG8822030.1"/>
    <property type="molecule type" value="Genomic_DNA"/>
</dbReference>
<sequence>ITEDTPYCWASLMQKCWHSVPLERPSIGEIHKEIYSGCWNLAKIFTEAENKRQELLKSGGFIVKHVHPHQKNHSKLLNPTIDSMFSSLHQSFRFSTPDPVNSFQNVSNYSFNI</sequence>
<keyword evidence="2" id="KW-1185">Reference proteome</keyword>
<gene>
    <name evidence="1" type="ORF">DERYTH_LOCUS27233</name>
</gene>